<evidence type="ECO:0000313" key="1">
    <source>
        <dbReference type="EMBL" id="PKK79893.1"/>
    </source>
</evidence>
<gene>
    <name evidence="1" type="ORF">RhiirC2_768619</name>
</gene>
<dbReference type="Proteomes" id="UP000233469">
    <property type="component" value="Unassembled WGS sequence"/>
</dbReference>
<reference evidence="1 2" key="2">
    <citation type="submission" date="2017-10" db="EMBL/GenBank/DDBJ databases">
        <title>Extensive intraspecific genome diversity in a model arbuscular mycorrhizal fungus.</title>
        <authorList>
            <person name="Chen E.C.H."/>
            <person name="Morin E."/>
            <person name="Baudet D."/>
            <person name="Noel J."/>
            <person name="Ndikumana S."/>
            <person name="Charron P."/>
            <person name="St-Onge C."/>
            <person name="Giorgi J."/>
            <person name="Grigoriev I.V."/>
            <person name="Roux C."/>
            <person name="Martin F.M."/>
            <person name="Corradi N."/>
        </authorList>
    </citation>
    <scope>NUCLEOTIDE SEQUENCE [LARGE SCALE GENOMIC DNA]</scope>
    <source>
        <strain evidence="1 2">C2</strain>
    </source>
</reference>
<evidence type="ECO:0000313" key="2">
    <source>
        <dbReference type="Proteomes" id="UP000233469"/>
    </source>
</evidence>
<proteinExistence type="predicted"/>
<dbReference type="AlphaFoldDB" id="A0A2N1P1E6"/>
<comment type="caution">
    <text evidence="1">The sequence shown here is derived from an EMBL/GenBank/DDBJ whole genome shotgun (WGS) entry which is preliminary data.</text>
</comment>
<reference evidence="1 2" key="1">
    <citation type="submission" date="2016-04" db="EMBL/GenBank/DDBJ databases">
        <title>Genome analyses suggest a sexual origin of heterokaryosis in a supposedly ancient asexual fungus.</title>
        <authorList>
            <person name="Ropars J."/>
            <person name="Sedzielewska K."/>
            <person name="Noel J."/>
            <person name="Charron P."/>
            <person name="Farinelli L."/>
            <person name="Marton T."/>
            <person name="Kruger M."/>
            <person name="Pelin A."/>
            <person name="Brachmann A."/>
            <person name="Corradi N."/>
        </authorList>
    </citation>
    <scope>NUCLEOTIDE SEQUENCE [LARGE SCALE GENOMIC DNA]</scope>
    <source>
        <strain evidence="1 2">C2</strain>
    </source>
</reference>
<protein>
    <submittedName>
        <fullName evidence="1">Uncharacterized protein</fullName>
    </submittedName>
</protein>
<accession>A0A2N1P1E6</accession>
<sequence>MAEKYKILSQQMYQIWRGEHPPLDKTGSLVMFQQANPLECNVTSEIRLNQRKK</sequence>
<dbReference type="EMBL" id="LLXL01000028">
    <property type="protein sequence ID" value="PKK79893.1"/>
    <property type="molecule type" value="Genomic_DNA"/>
</dbReference>
<organism evidence="1 2">
    <name type="scientific">Rhizophagus irregularis</name>
    <dbReference type="NCBI Taxonomy" id="588596"/>
    <lineage>
        <taxon>Eukaryota</taxon>
        <taxon>Fungi</taxon>
        <taxon>Fungi incertae sedis</taxon>
        <taxon>Mucoromycota</taxon>
        <taxon>Glomeromycotina</taxon>
        <taxon>Glomeromycetes</taxon>
        <taxon>Glomerales</taxon>
        <taxon>Glomeraceae</taxon>
        <taxon>Rhizophagus</taxon>
    </lineage>
</organism>
<name>A0A2N1P1E6_9GLOM</name>